<dbReference type="PANTHER" id="PTHR33908:SF3">
    <property type="entry name" value="UNDECAPRENYL PHOSPHATE-ALPHA-4-AMINO-4-DEOXY-L-ARABINOSE ARABINOSYL TRANSFERASE"/>
    <property type="match status" value="1"/>
</dbReference>
<evidence type="ECO:0000256" key="4">
    <source>
        <dbReference type="ARBA" id="ARBA00022679"/>
    </source>
</evidence>
<evidence type="ECO:0000256" key="1">
    <source>
        <dbReference type="ARBA" id="ARBA00004651"/>
    </source>
</evidence>
<keyword evidence="13" id="KW-1185">Reference proteome</keyword>
<dbReference type="GO" id="GO:0010041">
    <property type="term" value="P:response to iron(III) ion"/>
    <property type="evidence" value="ECO:0007669"/>
    <property type="project" value="TreeGrafter"/>
</dbReference>
<evidence type="ECO:0000256" key="9">
    <source>
        <dbReference type="SAM" id="Phobius"/>
    </source>
</evidence>
<keyword evidence="6 9" id="KW-1133">Transmembrane helix</keyword>
<gene>
    <name evidence="12" type="ORF">BCF44_110314</name>
</gene>
<dbReference type="AlphaFoldDB" id="A0A3E0HDD3"/>
<feature type="transmembrane region" description="Helical" evidence="9">
    <location>
        <begin position="209"/>
        <end position="230"/>
    </location>
</feature>
<dbReference type="EMBL" id="QUNO01000010">
    <property type="protein sequence ID" value="REH42814.1"/>
    <property type="molecule type" value="Genomic_DNA"/>
</dbReference>
<feature type="transmembrane region" description="Helical" evidence="9">
    <location>
        <begin position="324"/>
        <end position="347"/>
    </location>
</feature>
<reference evidence="12 13" key="1">
    <citation type="submission" date="2018-08" db="EMBL/GenBank/DDBJ databases">
        <title>Genomic Encyclopedia of Archaeal and Bacterial Type Strains, Phase II (KMG-II): from individual species to whole genera.</title>
        <authorList>
            <person name="Goeker M."/>
        </authorList>
    </citation>
    <scope>NUCLEOTIDE SEQUENCE [LARGE SCALE GENOMIC DNA]</scope>
    <source>
        <strain evidence="12 13">DSM 45791</strain>
    </source>
</reference>
<organism evidence="12 13">
    <name type="scientific">Kutzneria buriramensis</name>
    <dbReference type="NCBI Taxonomy" id="1045776"/>
    <lineage>
        <taxon>Bacteria</taxon>
        <taxon>Bacillati</taxon>
        <taxon>Actinomycetota</taxon>
        <taxon>Actinomycetes</taxon>
        <taxon>Pseudonocardiales</taxon>
        <taxon>Pseudonocardiaceae</taxon>
        <taxon>Kutzneria</taxon>
    </lineage>
</organism>
<comment type="caution">
    <text evidence="12">The sequence shown here is derived from an EMBL/GenBank/DDBJ whole genome shotgun (WGS) entry which is preliminary data.</text>
</comment>
<evidence type="ECO:0000256" key="2">
    <source>
        <dbReference type="ARBA" id="ARBA00022475"/>
    </source>
</evidence>
<feature type="transmembrane region" description="Helical" evidence="9">
    <location>
        <begin position="475"/>
        <end position="497"/>
    </location>
</feature>
<sequence>MTARWPRWALGGIIAVAVVLYGWAIGAGGDWGNPYYAAAVRSMSGGLTNFLFGSLDQAGVITVDKPPLALWPQVICTWIFGYHPFAVLLPQVLEGGAAVFLLHRTVRRWAGEPAALIAAAALAVTPITVAINRDNNPDTLMVLFLIAAAWAFTRAVDAEHRTRWMMLSGLFIGLGFTTKMLQAWVVLPAFALAYLVGVRIPWPRKLLDLAAAGVAVIASSLWWVVLVSLWPGAKPFIGSSGTGSVWDLVIGYNGIGRVAGGSDKASEFATILSIVLFGGIPGPTRLFNPLLGGQISWLLPLALLSLVAVIFGRRVGSTAGRAGWWLWGGWLIVAGLVLSFSIGAFHAYYTTMLAPPIAALTGAGLVLLWRWYRRPIGAWWLALPLAATVSAGWAWVLIARDPAWNGWLRYAVAVVAVLAVAVLVVARFARGVPEPVVSQSADSGSDLGESEEAHSAVGASDIPELETARSGHGRLGVAGALLAVATVLLAPAAWSVATAVEPSNSFMGTTNATAGPYVMPPYLVGLGPKAQPSIRRALNPLIGNQATDVTMTAAQRAMLDYAVAHGHTPIAMAVEGGAIVASNYLVLSDAPVVVLGGFEGADPAPTTDELASWVREGRVRFVVSHTAPPSTKIDTGNPASIFASIGGPNEAARITWVQGHCKPVPGLGGDGDALFDCGS</sequence>
<accession>A0A3E0HDD3</accession>
<name>A0A3E0HDD3_9PSEU</name>
<keyword evidence="3" id="KW-0328">Glycosyltransferase</keyword>
<dbReference type="Proteomes" id="UP000256269">
    <property type="component" value="Unassembled WGS sequence"/>
</dbReference>
<feature type="domain" description="Glycosyltransferase RgtA/B/C/D-like" evidence="10">
    <location>
        <begin position="64"/>
        <end position="223"/>
    </location>
</feature>
<dbReference type="InterPro" id="IPR056785">
    <property type="entry name" value="YkcA/B-like_C"/>
</dbReference>
<feature type="transmembrane region" description="Helical" evidence="9">
    <location>
        <begin position="169"/>
        <end position="197"/>
    </location>
</feature>
<feature type="transmembrane region" description="Helical" evidence="9">
    <location>
        <begin position="353"/>
        <end position="372"/>
    </location>
</feature>
<feature type="region of interest" description="Disordered" evidence="8">
    <location>
        <begin position="436"/>
        <end position="461"/>
    </location>
</feature>
<evidence type="ECO:0000256" key="6">
    <source>
        <dbReference type="ARBA" id="ARBA00022989"/>
    </source>
</evidence>
<dbReference type="GO" id="GO:0016763">
    <property type="term" value="F:pentosyltransferase activity"/>
    <property type="evidence" value="ECO:0007669"/>
    <property type="project" value="TreeGrafter"/>
</dbReference>
<evidence type="ECO:0000256" key="8">
    <source>
        <dbReference type="SAM" id="MobiDB-lite"/>
    </source>
</evidence>
<dbReference type="GO" id="GO:0005886">
    <property type="term" value="C:plasma membrane"/>
    <property type="evidence" value="ECO:0007669"/>
    <property type="project" value="UniProtKB-SubCell"/>
</dbReference>
<comment type="subcellular location">
    <subcellularLocation>
        <location evidence="1">Cell membrane</location>
        <topology evidence="1">Multi-pass membrane protein</topology>
    </subcellularLocation>
</comment>
<dbReference type="InterPro" id="IPR050297">
    <property type="entry name" value="LipidA_mod_glycosyltrf_83"/>
</dbReference>
<keyword evidence="2" id="KW-1003">Cell membrane</keyword>
<keyword evidence="7 9" id="KW-0472">Membrane</keyword>
<dbReference type="Pfam" id="PF13231">
    <property type="entry name" value="PMT_2"/>
    <property type="match status" value="1"/>
</dbReference>
<evidence type="ECO:0000313" key="13">
    <source>
        <dbReference type="Proteomes" id="UP000256269"/>
    </source>
</evidence>
<evidence type="ECO:0000256" key="5">
    <source>
        <dbReference type="ARBA" id="ARBA00022692"/>
    </source>
</evidence>
<dbReference type="RefSeq" id="WP_116177607.1">
    <property type="nucleotide sequence ID" value="NZ_CP144375.1"/>
</dbReference>
<feature type="transmembrane region" description="Helical" evidence="9">
    <location>
        <begin position="294"/>
        <end position="312"/>
    </location>
</feature>
<protein>
    <submittedName>
        <fullName evidence="12">4-amino-4-deoxy-L-arabinose transferase-like glycosyltransferase</fullName>
    </submittedName>
</protein>
<dbReference type="Pfam" id="PF24878">
    <property type="entry name" value="YkcB_C"/>
    <property type="match status" value="1"/>
</dbReference>
<dbReference type="OrthoDB" id="5241882at2"/>
<keyword evidence="5 9" id="KW-0812">Transmembrane</keyword>
<feature type="domain" description="Putative mannosyltransferase YkcA/B-like C-terminal" evidence="11">
    <location>
        <begin position="564"/>
        <end position="626"/>
    </location>
</feature>
<evidence type="ECO:0000259" key="10">
    <source>
        <dbReference type="Pfam" id="PF13231"/>
    </source>
</evidence>
<dbReference type="InterPro" id="IPR038731">
    <property type="entry name" value="RgtA/B/C-like"/>
</dbReference>
<proteinExistence type="predicted"/>
<feature type="transmembrane region" description="Helical" evidence="9">
    <location>
        <begin position="410"/>
        <end position="429"/>
    </location>
</feature>
<dbReference type="GO" id="GO:0009103">
    <property type="term" value="P:lipopolysaccharide biosynthetic process"/>
    <property type="evidence" value="ECO:0007669"/>
    <property type="project" value="UniProtKB-ARBA"/>
</dbReference>
<feature type="transmembrane region" description="Helical" evidence="9">
    <location>
        <begin position="80"/>
        <end position="102"/>
    </location>
</feature>
<feature type="transmembrane region" description="Helical" evidence="9">
    <location>
        <begin position="379"/>
        <end position="398"/>
    </location>
</feature>
<feature type="transmembrane region" description="Helical" evidence="9">
    <location>
        <begin position="114"/>
        <end position="133"/>
    </location>
</feature>
<keyword evidence="4 12" id="KW-0808">Transferase</keyword>
<evidence type="ECO:0000259" key="11">
    <source>
        <dbReference type="Pfam" id="PF24878"/>
    </source>
</evidence>
<evidence type="ECO:0000256" key="7">
    <source>
        <dbReference type="ARBA" id="ARBA00023136"/>
    </source>
</evidence>
<evidence type="ECO:0000313" key="12">
    <source>
        <dbReference type="EMBL" id="REH42814.1"/>
    </source>
</evidence>
<feature type="transmembrane region" description="Helical" evidence="9">
    <location>
        <begin position="7"/>
        <end position="26"/>
    </location>
</feature>
<evidence type="ECO:0000256" key="3">
    <source>
        <dbReference type="ARBA" id="ARBA00022676"/>
    </source>
</evidence>
<dbReference type="PANTHER" id="PTHR33908">
    <property type="entry name" value="MANNOSYLTRANSFERASE YKCB-RELATED"/>
    <property type="match status" value="1"/>
</dbReference>